<protein>
    <submittedName>
        <fullName evidence="3">Multidrug efflux system CmeABC, outer membrane lipoprotein CmeC</fullName>
    </submittedName>
</protein>
<organism evidence="3 4">
    <name type="scientific">Campylobacter devanensis</name>
    <dbReference type="NCBI Taxonomy" id="3161138"/>
    <lineage>
        <taxon>Bacteria</taxon>
        <taxon>Pseudomonadati</taxon>
        <taxon>Campylobacterota</taxon>
        <taxon>Epsilonproteobacteria</taxon>
        <taxon>Campylobacterales</taxon>
        <taxon>Campylobacteraceae</taxon>
        <taxon>Campylobacter</taxon>
    </lineage>
</organism>
<keyword evidence="4" id="KW-1185">Reference proteome</keyword>
<dbReference type="Pfam" id="PF02321">
    <property type="entry name" value="OEP"/>
    <property type="match status" value="2"/>
</dbReference>
<dbReference type="OrthoDB" id="9783163at2"/>
<dbReference type="KEGG" id="cdev:CIGN_1535"/>
<evidence type="ECO:0000256" key="2">
    <source>
        <dbReference type="RuleBase" id="RU362097"/>
    </source>
</evidence>
<keyword evidence="2" id="KW-0472">Membrane</keyword>
<comment type="subcellular location">
    <subcellularLocation>
        <location evidence="2">Cell membrane</location>
        <topology evidence="2">Lipid-anchor</topology>
    </subcellularLocation>
</comment>
<dbReference type="PROSITE" id="PS51257">
    <property type="entry name" value="PROKAR_LIPOPROTEIN"/>
    <property type="match status" value="1"/>
</dbReference>
<reference evidence="3 4" key="1">
    <citation type="journal article" date="2017" name="Genome Biol. Evol.">
        <title>Comparative Genomic Analysis Identifies a Campylobacter Clade Deficient in Selenium Metabolism.</title>
        <authorList>
            <person name="Miller W.G."/>
            <person name="Yee E."/>
            <person name="Lopes B.S."/>
            <person name="Chapman M.H."/>
            <person name="Huynh S."/>
            <person name="Bono J.L."/>
            <person name="Parker C.T."/>
            <person name="Strachan N.J.C."/>
            <person name="Forbes K.J."/>
        </authorList>
    </citation>
    <scope>NUCLEOTIDE SEQUENCE [LARGE SCALE GENOMIC DNA]</scope>
    <source>
        <strain evidence="3 4">NCTC 13003</strain>
    </source>
</reference>
<dbReference type="EMBL" id="CP018788">
    <property type="protein sequence ID" value="ARQ99772.1"/>
    <property type="molecule type" value="Genomic_DNA"/>
</dbReference>
<dbReference type="PANTHER" id="PTHR30203:SF33">
    <property type="entry name" value="BLR4455 PROTEIN"/>
    <property type="match status" value="1"/>
</dbReference>
<dbReference type="GO" id="GO:0005886">
    <property type="term" value="C:plasma membrane"/>
    <property type="evidence" value="ECO:0007669"/>
    <property type="project" value="UniProtKB-SubCell"/>
</dbReference>
<keyword evidence="2" id="KW-0812">Transmembrane</keyword>
<dbReference type="AlphaFoldDB" id="A0A1X9SU92"/>
<gene>
    <name evidence="3" type="primary">cmeC</name>
    <name evidence="3" type="ORF">CIGN_1535</name>
</gene>
<dbReference type="InterPro" id="IPR003423">
    <property type="entry name" value="OMP_efflux"/>
</dbReference>
<dbReference type="Gene3D" id="2.20.200.10">
    <property type="entry name" value="Outer membrane efflux proteins (OEP)"/>
    <property type="match status" value="1"/>
</dbReference>
<keyword evidence="2 3" id="KW-0449">Lipoprotein</keyword>
<accession>A0A1X9SU92</accession>
<keyword evidence="2" id="KW-1134">Transmembrane beta strand</keyword>
<evidence type="ECO:0000313" key="4">
    <source>
        <dbReference type="Proteomes" id="UP000194309"/>
    </source>
</evidence>
<dbReference type="Proteomes" id="UP000194309">
    <property type="component" value="Chromosome"/>
</dbReference>
<comment type="similarity">
    <text evidence="1 2">Belongs to the outer membrane factor (OMF) (TC 1.B.17) family.</text>
</comment>
<dbReference type="GO" id="GO:0015562">
    <property type="term" value="F:efflux transmembrane transporter activity"/>
    <property type="evidence" value="ECO:0007669"/>
    <property type="project" value="InterPro"/>
</dbReference>
<dbReference type="Gene3D" id="1.20.1600.10">
    <property type="entry name" value="Outer membrane efflux proteins (OEP)"/>
    <property type="match status" value="1"/>
</dbReference>
<name>A0A1X9SU92_9BACT</name>
<accession>A0A381DC10</accession>
<dbReference type="InterPro" id="IPR010131">
    <property type="entry name" value="MdtP/NodT-like"/>
</dbReference>
<evidence type="ECO:0000313" key="3">
    <source>
        <dbReference type="EMBL" id="ARQ99772.1"/>
    </source>
</evidence>
<sequence>MNKVITILIAAIISGCSLRPDMIEIQQEYRYQMDVYSINESWWESFGDERLNLLIQKALQNNSDLLIALNNIEKSRIALRLDRIEYLPNISLQGEASKSDKGYNNPTVEQFSLSAVLSYELDLWGRVRNKANASEAIYNATKFDYESARISLASSVANAYFLLISLREQEQILKDTLISYIQSVEYRAMQLASGEIDELVYAQTVATADEARAQLAGLQTQISQANSALAILVGGSLDEILYSDINVATRLPNLPQIPSGISSDILLKRADVASALERLKSSNYLVGVARTQWLPKISLTGIFGYSSADLDNLISVNKSIWSVGGSLIGPLLDFGRTYNSVEIANLEQNASFLAYDKAVKNAFSEIRTALDSRKNSMIKAQSTANLVASQQKVYDIAQSRYDAGYSSHLELLDSQRSLLSAKLSLTSANLEAANSVVAVFKAFGGGFEYESDEETKELLGINANSQN</sequence>
<dbReference type="STRING" id="1660064.CIGN_1535"/>
<dbReference type="NCBIfam" id="TIGR01845">
    <property type="entry name" value="outer_NodT"/>
    <property type="match status" value="1"/>
</dbReference>
<dbReference type="PANTHER" id="PTHR30203">
    <property type="entry name" value="OUTER MEMBRANE CATION EFFLUX PROTEIN"/>
    <property type="match status" value="1"/>
</dbReference>
<dbReference type="SUPFAM" id="SSF56954">
    <property type="entry name" value="Outer membrane efflux proteins (OEP)"/>
    <property type="match status" value="1"/>
</dbReference>
<keyword evidence="2" id="KW-0564">Palmitate</keyword>
<evidence type="ECO:0000256" key="1">
    <source>
        <dbReference type="ARBA" id="ARBA00007613"/>
    </source>
</evidence>
<proteinExistence type="inferred from homology"/>